<protein>
    <submittedName>
        <fullName evidence="1">Uncharacterized protein</fullName>
    </submittedName>
</protein>
<evidence type="ECO:0000313" key="1">
    <source>
        <dbReference type="EMBL" id="SCL73535.1"/>
    </source>
</evidence>
<dbReference type="Proteomes" id="UP000199343">
    <property type="component" value="Unassembled WGS sequence"/>
</dbReference>
<evidence type="ECO:0000313" key="2">
    <source>
        <dbReference type="Proteomes" id="UP000199343"/>
    </source>
</evidence>
<reference evidence="1 2" key="1">
    <citation type="submission" date="2016-06" db="EMBL/GenBank/DDBJ databases">
        <authorList>
            <person name="Kjaerup R.B."/>
            <person name="Dalgaard T.S."/>
            <person name="Juul-Madsen H.R."/>
        </authorList>
    </citation>
    <scope>NUCLEOTIDE SEQUENCE [LARGE SCALE GENOMIC DNA]</scope>
    <source>
        <strain evidence="1 2">DSM 43363</strain>
    </source>
</reference>
<sequence>MERVGLEYQTLRNYAWIARKFPIGRRREELSFQHHTEVAALPEPEQDHWLDLAAEKGWSRNRLRIQLRNHRRAAQRADRKAAELPRVRVSTDRIDTWQKAAAELNTSLDAWIVQALDRAAAQALGATGGQR</sequence>
<accession>A0A1C6W4N0</accession>
<dbReference type="RefSeq" id="WP_281186160.1">
    <property type="nucleotide sequence ID" value="NZ_CP109071.1"/>
</dbReference>
<organism evidence="1 2">
    <name type="scientific">Micromonospora peucetia</name>
    <dbReference type="NCBI Taxonomy" id="47871"/>
    <lineage>
        <taxon>Bacteria</taxon>
        <taxon>Bacillati</taxon>
        <taxon>Actinomycetota</taxon>
        <taxon>Actinomycetes</taxon>
        <taxon>Micromonosporales</taxon>
        <taxon>Micromonosporaceae</taxon>
        <taxon>Micromonospora</taxon>
    </lineage>
</organism>
<proteinExistence type="predicted"/>
<gene>
    <name evidence="1" type="ORF">GA0070608_5829</name>
</gene>
<dbReference type="NCBIfam" id="NF038070">
    <property type="entry name" value="LmbU_fam_TF"/>
    <property type="match status" value="1"/>
</dbReference>
<dbReference type="InterPro" id="IPR049735">
    <property type="entry name" value="NovE/LmbU-like"/>
</dbReference>
<dbReference type="STRING" id="47871.GA0070608_5829"/>
<name>A0A1C6W4N0_9ACTN</name>
<dbReference type="AlphaFoldDB" id="A0A1C6W4N0"/>
<dbReference type="EMBL" id="FMIC01000002">
    <property type="protein sequence ID" value="SCL73535.1"/>
    <property type="molecule type" value="Genomic_DNA"/>
</dbReference>